<proteinExistence type="predicted"/>
<evidence type="ECO:0000313" key="8">
    <source>
        <dbReference type="EMBL" id="QRD91860.1"/>
    </source>
</evidence>
<feature type="coiled-coil region" evidence="5">
    <location>
        <begin position="863"/>
        <end position="931"/>
    </location>
</feature>
<dbReference type="SUPFAM" id="SSF53474">
    <property type="entry name" value="alpha/beta-Hydrolases"/>
    <property type="match status" value="1"/>
</dbReference>
<feature type="transmembrane region" description="Helical" evidence="7">
    <location>
        <begin position="1001"/>
        <end position="1024"/>
    </location>
</feature>
<feature type="transmembrane region" description="Helical" evidence="7">
    <location>
        <begin position="1036"/>
        <end position="1055"/>
    </location>
</feature>
<evidence type="ECO:0008006" key="10">
    <source>
        <dbReference type="Google" id="ProtNLM"/>
    </source>
</evidence>
<comment type="subcellular location">
    <subcellularLocation>
        <location evidence="1">Membrane</location>
        <topology evidence="1">Multi-pass membrane protein</topology>
    </subcellularLocation>
</comment>
<evidence type="ECO:0000256" key="2">
    <source>
        <dbReference type="ARBA" id="ARBA00022692"/>
    </source>
</evidence>
<dbReference type="Gene3D" id="3.40.50.1820">
    <property type="entry name" value="alpha/beta hydrolase"/>
    <property type="match status" value="1"/>
</dbReference>
<evidence type="ECO:0000256" key="4">
    <source>
        <dbReference type="ARBA" id="ARBA00023136"/>
    </source>
</evidence>
<dbReference type="InterPro" id="IPR002523">
    <property type="entry name" value="MgTranspt_CorA/ZnTranspt_ZntB"/>
</dbReference>
<dbReference type="InterPro" id="IPR029058">
    <property type="entry name" value="AB_hydrolase_fold"/>
</dbReference>
<dbReference type="InterPro" id="IPR050829">
    <property type="entry name" value="CorA_MIT"/>
</dbReference>
<feature type="compositionally biased region" description="Basic and acidic residues" evidence="6">
    <location>
        <begin position="438"/>
        <end position="452"/>
    </location>
</feature>
<dbReference type="PANTHER" id="PTHR47685">
    <property type="entry name" value="MAGNESIUM TRANSPORT PROTEIN CORA"/>
    <property type="match status" value="1"/>
</dbReference>
<dbReference type="EMBL" id="CP044617">
    <property type="protein sequence ID" value="QRD91860.1"/>
    <property type="molecule type" value="Genomic_DNA"/>
</dbReference>
<dbReference type="Pfam" id="PF01544">
    <property type="entry name" value="CorA"/>
    <property type="match status" value="1"/>
</dbReference>
<keyword evidence="5" id="KW-0175">Coiled coil</keyword>
<evidence type="ECO:0000256" key="1">
    <source>
        <dbReference type="ARBA" id="ARBA00004141"/>
    </source>
</evidence>
<dbReference type="Proteomes" id="UP000596276">
    <property type="component" value="Chromosome 7"/>
</dbReference>
<name>A0A7U2MXW6_ASPFN</name>
<dbReference type="VEuPathDB" id="FungiDB:F9C07_2281047"/>
<organism evidence="8 9">
    <name type="scientific">Aspergillus flavus (strain ATCC 200026 / FGSC A1120 / IAM 13836 / NRRL 3357 / JCM 12722 / SRRC 167)</name>
    <dbReference type="NCBI Taxonomy" id="332952"/>
    <lineage>
        <taxon>Eukaryota</taxon>
        <taxon>Fungi</taxon>
        <taxon>Dikarya</taxon>
        <taxon>Ascomycota</taxon>
        <taxon>Pezizomycotina</taxon>
        <taxon>Eurotiomycetes</taxon>
        <taxon>Eurotiomycetidae</taxon>
        <taxon>Eurotiales</taxon>
        <taxon>Aspergillaceae</taxon>
        <taxon>Aspergillus</taxon>
        <taxon>Aspergillus subgen. Circumdati</taxon>
    </lineage>
</organism>
<evidence type="ECO:0000313" key="9">
    <source>
        <dbReference type="Proteomes" id="UP000596276"/>
    </source>
</evidence>
<dbReference type="InterPro" id="IPR045863">
    <property type="entry name" value="CorA_TM1_TM2"/>
</dbReference>
<keyword evidence="2 7" id="KW-0812">Transmembrane</keyword>
<dbReference type="GO" id="GO:0046873">
    <property type="term" value="F:metal ion transmembrane transporter activity"/>
    <property type="evidence" value="ECO:0007669"/>
    <property type="project" value="InterPro"/>
</dbReference>
<keyword evidence="3 7" id="KW-1133">Transmembrane helix</keyword>
<gene>
    <name evidence="8" type="ORF">F9C07_2281047</name>
</gene>
<evidence type="ECO:0000256" key="3">
    <source>
        <dbReference type="ARBA" id="ARBA00022989"/>
    </source>
</evidence>
<evidence type="ECO:0000256" key="7">
    <source>
        <dbReference type="SAM" id="Phobius"/>
    </source>
</evidence>
<dbReference type="Gene3D" id="1.20.58.340">
    <property type="entry name" value="Magnesium transport protein CorA, transmembrane region"/>
    <property type="match status" value="1"/>
</dbReference>
<keyword evidence="9" id="KW-1185">Reference proteome</keyword>
<sequence>MAISSDTNSEGSIQLENEVDVVAVPAIGADPQRAWIGDDFQRPWLISELTRYIPNVRVLLLDHGPLDRQDDLDSLAHHLLKQIHAERQHTSGRRPILFICHGTGGLVAKAALAIAAHSTSNLASILTSCYGIAFMATPHQGSSYLSAPEYAKCIRRLMQLKYHVPHSIREVLKPRHPRLLQLSNQFRSISADIKIWTFLETVDSTLTVADSGTVSTVEMHVPITSIRSGVLDLEHEKVIPLATDHVGVASFKGQELTTRISFIKELQPIVAMAVQLSKLPDAPLRVSREVMVQVNGFFEDTARGVSDETPLKLWSTKTPLREYLKEGPAICLTDRLKQTGRISSGSIDDSSISDFDSRPSSAAMADTSFAMRDGVVAEASAIQSETVSSRPSIRRTRSFVAAASPRIHVTEAAADSYFNVPQEEATSDIQSDTVSSEDPGHRDSVADDRKETTAGSSSPSNEGQPNVLASLSSKYRNFLPLPPPTRERLQEVRAELPRRAPRFDRPEPGSEKLLWIHVPYTHTGWVPPVLSKACNDQQRPEFFKQFINDKNWYSQIIRARHLEPHARFVRPTCIHSRLSDSLPISPPGEPRDPQLALYLPYLHWDTYWNLLQRRKVIEKRLQQGRSKPVPEYISESHVETRLIWKFLGAEPPIHIRRTLDQYGYPNLRSTIARDDDQMLWKRTRKVVDLSHELGSSIPLQDNPDSSKTFVDGKVLMVDQLWLWIVDEKTVVTFFPKQEATTAEDKLYEQANLHNSIYNELNGDLARRFETAGDLAALIVLHAVTILLDRTLDHDLQILRIFEESISILTESTTKSFKRFRTRGFIARPADYNRTLEGKTMTASERDERDRRVANQNREDLSTLLELRDIIDELGTILKLLEQQTATVKIMAQYFEDKGYGKVFIESALSRLEDYRTQVTDMRENAHLAQKAVENLLDLKQKQANVDESRITRWQAEVAQNQSQSVMVFTIFTVIFLPLSFFTSLFGVNVREWSGEETNPDWAYMLAISGPTSAAIILIALSMAFSERLRDSVVKAHIIGVGIITDFFLLPVKGVFKLGAVASPAKPAPGQSESTGRLDRYLGNRRYNKQFEDDIWKRHEDRVISPLPAVHVSDMEGMMGFDLSEKGGRWQQSVNGARLDTAKAILLPVLL</sequence>
<accession>A0A7U2MXW6</accession>
<feature type="compositionally biased region" description="Polar residues" evidence="6">
    <location>
        <begin position="427"/>
        <end position="436"/>
    </location>
</feature>
<dbReference type="PANTHER" id="PTHR47685:SF1">
    <property type="entry name" value="MAGNESIUM TRANSPORT PROTEIN CORA"/>
    <property type="match status" value="1"/>
</dbReference>
<protein>
    <recommendedName>
        <fullName evidence="10">DUF676 domain-containing protein</fullName>
    </recommendedName>
</protein>
<dbReference type="OMA" id="WTFYETI"/>
<feature type="region of interest" description="Disordered" evidence="6">
    <location>
        <begin position="422"/>
        <end position="467"/>
    </location>
</feature>
<dbReference type="VEuPathDB" id="FungiDB:AFLA_008164"/>
<dbReference type="AlphaFoldDB" id="A0A7U2MXW6"/>
<reference evidence="9" key="1">
    <citation type="journal article" date="2021" name="G3 (Bethesda)">
        <title>Chromosome assembled and annotated genome sequence of Aspergillus flavus NRRL 3357.</title>
        <authorList>
            <person name="Skerker J.M."/>
            <person name="Pianalto K.M."/>
            <person name="Mondo S.J."/>
            <person name="Yang K."/>
            <person name="Arkin A.P."/>
            <person name="Keller N.P."/>
            <person name="Grigoriev I.V."/>
            <person name="Louise Glass N.L."/>
        </authorList>
    </citation>
    <scope>NUCLEOTIDE SEQUENCE [LARGE SCALE GENOMIC DNA]</scope>
    <source>
        <strain evidence="9">ATCC 200026 / FGSC A1120 / IAM 13836 / NRRL 3357 / JCM 12722 / SRRC 167</strain>
    </source>
</reference>
<feature type="compositionally biased region" description="Polar residues" evidence="6">
    <location>
        <begin position="453"/>
        <end position="467"/>
    </location>
</feature>
<keyword evidence="4 7" id="KW-0472">Membrane</keyword>
<evidence type="ECO:0000256" key="6">
    <source>
        <dbReference type="SAM" id="MobiDB-lite"/>
    </source>
</evidence>
<evidence type="ECO:0000256" key="5">
    <source>
        <dbReference type="SAM" id="Coils"/>
    </source>
</evidence>
<dbReference type="SUPFAM" id="SSF144083">
    <property type="entry name" value="Magnesium transport protein CorA, transmembrane region"/>
    <property type="match status" value="1"/>
</dbReference>
<dbReference type="GO" id="GO:0016020">
    <property type="term" value="C:membrane"/>
    <property type="evidence" value="ECO:0007669"/>
    <property type="project" value="UniProtKB-SubCell"/>
</dbReference>
<feature type="transmembrane region" description="Helical" evidence="7">
    <location>
        <begin position="965"/>
        <end position="989"/>
    </location>
</feature>